<feature type="domain" description="Nitrogenase/oxidoreductase component 1" evidence="1">
    <location>
        <begin position="49"/>
        <end position="425"/>
    </location>
</feature>
<evidence type="ECO:0000259" key="1">
    <source>
        <dbReference type="Pfam" id="PF00148"/>
    </source>
</evidence>
<dbReference type="InterPro" id="IPR049939">
    <property type="entry name" value="NifE-like"/>
</dbReference>
<dbReference type="Gene3D" id="3.40.50.1980">
    <property type="entry name" value="Nitrogenase molybdenum iron protein domain"/>
    <property type="match status" value="2"/>
</dbReference>
<keyword evidence="3" id="KW-1185">Reference proteome</keyword>
<dbReference type="Proteomes" id="UP000033115">
    <property type="component" value="Chromosome"/>
</dbReference>
<reference evidence="2 3" key="1">
    <citation type="journal article" date="2015" name="J. Biotechnol.">
        <title>Complete genome sequence of a malodorant-producing acetogen, Clostridium scatologenes ATCC 25775(T).</title>
        <authorList>
            <person name="Zhu Z."/>
            <person name="Guo T."/>
            <person name="Zheng H."/>
            <person name="Song T."/>
            <person name="Ouyang P."/>
            <person name="Xie J."/>
        </authorList>
    </citation>
    <scope>NUCLEOTIDE SEQUENCE [LARGE SCALE GENOMIC DNA]</scope>
    <source>
        <strain evidence="2 3">ATCC 25775</strain>
    </source>
</reference>
<dbReference type="EMBL" id="CP009933">
    <property type="protein sequence ID" value="AKA68041.1"/>
    <property type="molecule type" value="Genomic_DNA"/>
</dbReference>
<name>A0A0E3GQ67_CLOSL</name>
<dbReference type="PANTHER" id="PTHR42956:SF1">
    <property type="entry name" value="NITROGENASE IRON-MOLYBDENUM COFACTOR BIOSYNTHESIS PROTEIN NIFE"/>
    <property type="match status" value="1"/>
</dbReference>
<dbReference type="InterPro" id="IPR000510">
    <property type="entry name" value="Nase/OxRdtase_comp1"/>
</dbReference>
<dbReference type="Pfam" id="PF00148">
    <property type="entry name" value="Oxidored_nitro"/>
    <property type="match status" value="1"/>
</dbReference>
<evidence type="ECO:0000313" key="3">
    <source>
        <dbReference type="Proteomes" id="UP000033115"/>
    </source>
</evidence>
<gene>
    <name evidence="2" type="ORF">CSCA_0916</name>
</gene>
<accession>A0A0E3GQ67</accession>
<dbReference type="SUPFAM" id="SSF53807">
    <property type="entry name" value="Helical backbone' metal receptor"/>
    <property type="match status" value="1"/>
</dbReference>
<dbReference type="AlphaFoldDB" id="A0A0E3GQ67"/>
<dbReference type="RefSeq" id="WP_029159542.1">
    <property type="nucleotide sequence ID" value="NZ_CP009933.1"/>
</dbReference>
<sequence>MKKEPYYITAEKLAAAGKDNIPAELISSTHLIYSSPATLSFNSPGAKGFGVKRAALAIPGSVMLLVAPGCCGRNTTTLSEAGGYSERMFYLIMNETDIVTGAHLNKIPQAVEEIRKCTKNMPSAVMICITCVDALLGTDMERVCRKAMDRVNIPVLPCYMYALTREGRKPPMVHVRQSIYSLLEPMKKKPDTVNILGYFAPLIENCELYDFLHHIGINKINEISRLKDFDEYMHMGEANFNLILNPEARFAAQDIMKRLNIPSAELIRLYQIDKVQNQYRIFASALDTSFDDQKYYDEAKNSIDELKAVYPDITFAVGETMNANSFELSLALLRCGFKVAEIYASLTLEDFVYIKKVAKLSPNTKIYSNLEPTMLYYDCSEENIDITIGKDAEYYHPDCVNVPWNQDIQPFGYAGVKKLFKELKHSLDCSFKEA</sequence>
<dbReference type="HOGENOM" id="CLU_051174_0_0_9"/>
<dbReference type="PANTHER" id="PTHR42956">
    <property type="entry name" value="NITROGENASE IRON-MOLYBDENUM COFACTOR BIOSYNTHESIS PROTEIN NIFE"/>
    <property type="match status" value="1"/>
</dbReference>
<dbReference type="STRING" id="1548.CSCA_0916"/>
<dbReference type="GO" id="GO:0016491">
    <property type="term" value="F:oxidoreductase activity"/>
    <property type="evidence" value="ECO:0007669"/>
    <property type="project" value="InterPro"/>
</dbReference>
<protein>
    <submittedName>
        <fullName evidence="2">Oxidoreductase/nitrogenase component 1</fullName>
    </submittedName>
</protein>
<evidence type="ECO:0000313" key="2">
    <source>
        <dbReference type="EMBL" id="AKA68041.1"/>
    </source>
</evidence>
<proteinExistence type="predicted"/>
<organism evidence="2 3">
    <name type="scientific">Clostridium scatologenes</name>
    <dbReference type="NCBI Taxonomy" id="1548"/>
    <lineage>
        <taxon>Bacteria</taxon>
        <taxon>Bacillati</taxon>
        <taxon>Bacillota</taxon>
        <taxon>Clostridia</taxon>
        <taxon>Eubacteriales</taxon>
        <taxon>Clostridiaceae</taxon>
        <taxon>Clostridium</taxon>
    </lineage>
</organism>
<dbReference type="KEGG" id="csq:CSCA_0916"/>